<proteinExistence type="predicted"/>
<dbReference type="Proteomes" id="UP000226525">
    <property type="component" value="Unassembled WGS sequence"/>
</dbReference>
<sequence>MKLRECLLTQLVGLKKADLKSNLAQASKENPPKNSRDLLISFFLLKFSSFHKKTQNSSQSCPQW</sequence>
<reference evidence="2" key="1">
    <citation type="submission" date="2017-09" db="EMBL/GenBank/DDBJ databases">
        <title>The Reconstruction of 2,631 Draft Metagenome-Assembled Genomes from the Global Oceans.</title>
        <authorList>
            <person name="Tully B.J."/>
            <person name="Graham E.D."/>
            <person name="Heidelberg J.F."/>
        </authorList>
    </citation>
    <scope>NUCLEOTIDE SEQUENCE [LARGE SCALE GENOMIC DNA]</scope>
</reference>
<evidence type="ECO:0000313" key="1">
    <source>
        <dbReference type="EMBL" id="MAH64571.1"/>
    </source>
</evidence>
<organism evidence="1 2">
    <name type="scientific">SAR324 cluster bacterium</name>
    <dbReference type="NCBI Taxonomy" id="2024889"/>
    <lineage>
        <taxon>Bacteria</taxon>
        <taxon>Deltaproteobacteria</taxon>
        <taxon>SAR324 cluster</taxon>
    </lineage>
</organism>
<accession>A0A2D6YMZ8</accession>
<protein>
    <submittedName>
        <fullName evidence="1">Uncharacterized protein</fullName>
    </submittedName>
</protein>
<dbReference type="AlphaFoldDB" id="A0A2D6YMZ8"/>
<evidence type="ECO:0000313" key="2">
    <source>
        <dbReference type="Proteomes" id="UP000226525"/>
    </source>
</evidence>
<gene>
    <name evidence="1" type="ORF">CMN54_14245</name>
</gene>
<comment type="caution">
    <text evidence="1">The sequence shown here is derived from an EMBL/GenBank/DDBJ whole genome shotgun (WGS) entry which is preliminary data.</text>
</comment>
<dbReference type="EMBL" id="NZEX01000171">
    <property type="protein sequence ID" value="MAH64571.1"/>
    <property type="molecule type" value="Genomic_DNA"/>
</dbReference>
<name>A0A2D6YMZ8_9DELT</name>